<name>A0A5N5GAX1_9ROSA</name>
<protein>
    <submittedName>
        <fullName evidence="2">Uncharacterized protein</fullName>
    </submittedName>
</protein>
<keyword evidence="1" id="KW-1133">Transmembrane helix</keyword>
<evidence type="ECO:0000313" key="3">
    <source>
        <dbReference type="Proteomes" id="UP000327157"/>
    </source>
</evidence>
<dbReference type="EMBL" id="SMOL01000458">
    <property type="protein sequence ID" value="KAB2612307.1"/>
    <property type="molecule type" value="Genomic_DNA"/>
</dbReference>
<dbReference type="Proteomes" id="UP000327157">
    <property type="component" value="Chromosome 9"/>
</dbReference>
<comment type="caution">
    <text evidence="2">The sequence shown here is derived from an EMBL/GenBank/DDBJ whole genome shotgun (WGS) entry which is preliminary data.</text>
</comment>
<reference evidence="2 3" key="1">
    <citation type="submission" date="2019-09" db="EMBL/GenBank/DDBJ databases">
        <authorList>
            <person name="Ou C."/>
        </authorList>
    </citation>
    <scope>NUCLEOTIDE SEQUENCE [LARGE SCALE GENOMIC DNA]</scope>
    <source>
        <strain evidence="2">S2</strain>
        <tissue evidence="2">Leaf</tissue>
    </source>
</reference>
<organism evidence="2 3">
    <name type="scientific">Pyrus ussuriensis x Pyrus communis</name>
    <dbReference type="NCBI Taxonomy" id="2448454"/>
    <lineage>
        <taxon>Eukaryota</taxon>
        <taxon>Viridiplantae</taxon>
        <taxon>Streptophyta</taxon>
        <taxon>Embryophyta</taxon>
        <taxon>Tracheophyta</taxon>
        <taxon>Spermatophyta</taxon>
        <taxon>Magnoliopsida</taxon>
        <taxon>eudicotyledons</taxon>
        <taxon>Gunneridae</taxon>
        <taxon>Pentapetalae</taxon>
        <taxon>rosids</taxon>
        <taxon>fabids</taxon>
        <taxon>Rosales</taxon>
        <taxon>Rosaceae</taxon>
        <taxon>Amygdaloideae</taxon>
        <taxon>Maleae</taxon>
        <taxon>Pyrus</taxon>
    </lineage>
</organism>
<keyword evidence="1" id="KW-0472">Membrane</keyword>
<keyword evidence="3" id="KW-1185">Reference proteome</keyword>
<keyword evidence="1" id="KW-0812">Transmembrane</keyword>
<accession>A0A5N5GAX1</accession>
<proteinExistence type="predicted"/>
<reference evidence="2 3" key="3">
    <citation type="submission" date="2019-11" db="EMBL/GenBank/DDBJ databases">
        <title>A de novo genome assembly of a pear dwarfing rootstock.</title>
        <authorList>
            <person name="Wang F."/>
            <person name="Wang J."/>
            <person name="Li S."/>
            <person name="Zhang Y."/>
            <person name="Fang M."/>
            <person name="Ma L."/>
            <person name="Zhao Y."/>
            <person name="Jiang S."/>
        </authorList>
    </citation>
    <scope>NUCLEOTIDE SEQUENCE [LARGE SCALE GENOMIC DNA]</scope>
    <source>
        <strain evidence="2">S2</strain>
        <tissue evidence="2">Leaf</tissue>
    </source>
</reference>
<feature type="transmembrane region" description="Helical" evidence="1">
    <location>
        <begin position="170"/>
        <end position="192"/>
    </location>
</feature>
<reference evidence="3" key="2">
    <citation type="submission" date="2019-10" db="EMBL/GenBank/DDBJ databases">
        <title>A de novo genome assembly of a pear dwarfing rootstock.</title>
        <authorList>
            <person name="Wang F."/>
            <person name="Wang J."/>
            <person name="Li S."/>
            <person name="Zhang Y."/>
            <person name="Fang M."/>
            <person name="Ma L."/>
            <person name="Zhao Y."/>
            <person name="Jiang S."/>
        </authorList>
    </citation>
    <scope>NUCLEOTIDE SEQUENCE [LARGE SCALE GENOMIC DNA]</scope>
</reference>
<dbReference type="AlphaFoldDB" id="A0A5N5GAX1"/>
<evidence type="ECO:0000256" key="1">
    <source>
        <dbReference type="SAM" id="Phobius"/>
    </source>
</evidence>
<gene>
    <name evidence="2" type="ORF">D8674_034623</name>
</gene>
<feature type="transmembrane region" description="Helical" evidence="1">
    <location>
        <begin position="235"/>
        <end position="256"/>
    </location>
</feature>
<evidence type="ECO:0000313" key="2">
    <source>
        <dbReference type="EMBL" id="KAB2612307.1"/>
    </source>
</evidence>
<sequence>MKLRNCPCCPRGDLILQNLIYSFHYHVQTQFPQLAASSEAPPRLPILRRQSAHHLFVINPQTAEPTSLSLRRRLPSHRRTICMSFETSRASVISGILFEVSGEIWIPVKSVVKSLECQNRKTSRSFKSCCRYADLDCRMERMKNNCRKAAMETRQQQIQVDLGNLVVSKLFFFTYSIYLYFLVIFLCTSGLFEMIAFERLIENLLLEIGILFGLIPSVKWQSLSEIVNFSRYADGFLFSGGNSDFFIYYLLFLWYLGRN</sequence>